<evidence type="ECO:0000256" key="8">
    <source>
        <dbReference type="ARBA" id="ARBA00023002"/>
    </source>
</evidence>
<dbReference type="GO" id="GO:0016020">
    <property type="term" value="C:membrane"/>
    <property type="evidence" value="ECO:0007669"/>
    <property type="project" value="UniProtKB-SubCell"/>
</dbReference>
<evidence type="ECO:0000256" key="3">
    <source>
        <dbReference type="ARBA" id="ARBA00010617"/>
    </source>
</evidence>
<dbReference type="PRINTS" id="PR00464">
    <property type="entry name" value="EP450II"/>
</dbReference>
<evidence type="ECO:0000256" key="6">
    <source>
        <dbReference type="ARBA" id="ARBA00022723"/>
    </source>
</evidence>
<dbReference type="SUPFAM" id="SSF48264">
    <property type="entry name" value="Cytochrome P450"/>
    <property type="match status" value="1"/>
</dbReference>
<dbReference type="InterPro" id="IPR002974">
    <property type="entry name" value="Cyt_P450_E_CYP52_ascomycetes"/>
</dbReference>
<name>A0A024S2S3_HYPJR</name>
<proteinExistence type="inferred from homology"/>
<dbReference type="PANTHER" id="PTHR24287">
    <property type="entry name" value="P450, PUTATIVE (EUROFUNG)-RELATED"/>
    <property type="match status" value="1"/>
</dbReference>
<dbReference type="GO" id="GO:0005506">
    <property type="term" value="F:iron ion binding"/>
    <property type="evidence" value="ECO:0007669"/>
    <property type="project" value="InterPro"/>
</dbReference>
<keyword evidence="11" id="KW-0472">Membrane</keyword>
<evidence type="ECO:0000256" key="9">
    <source>
        <dbReference type="ARBA" id="ARBA00023004"/>
    </source>
</evidence>
<keyword evidence="6 12" id="KW-0479">Metal-binding</keyword>
<accession>A0A024S2S3</accession>
<dbReference type="Proteomes" id="UP000024376">
    <property type="component" value="Unassembled WGS sequence"/>
</dbReference>
<evidence type="ECO:0000256" key="12">
    <source>
        <dbReference type="PIRSR" id="PIRSR602402-1"/>
    </source>
</evidence>
<gene>
    <name evidence="14" type="ORF">M419DRAFT_88726</name>
</gene>
<comment type="cofactor">
    <cofactor evidence="1 12">
        <name>heme</name>
        <dbReference type="ChEBI" id="CHEBI:30413"/>
    </cofactor>
</comment>
<dbReference type="GO" id="GO:0020037">
    <property type="term" value="F:heme binding"/>
    <property type="evidence" value="ECO:0007669"/>
    <property type="project" value="InterPro"/>
</dbReference>
<dbReference type="AlphaFoldDB" id="A0A024S2S3"/>
<dbReference type="KEGG" id="trr:M419DRAFT_88726"/>
<dbReference type="InterPro" id="IPR017972">
    <property type="entry name" value="Cyt_P450_CS"/>
</dbReference>
<evidence type="ECO:0000256" key="11">
    <source>
        <dbReference type="ARBA" id="ARBA00023136"/>
    </source>
</evidence>
<dbReference type="InterPro" id="IPR001128">
    <property type="entry name" value="Cyt_P450"/>
</dbReference>
<dbReference type="HOGENOM" id="CLU_001570_27_0_1"/>
<keyword evidence="10 13" id="KW-0503">Monooxygenase</keyword>
<reference evidence="15" key="1">
    <citation type="journal article" date="2013" name="Ind. Biotechnol.">
        <title>Comparative genomics analysis of Trichoderma reesei strains.</title>
        <authorList>
            <person name="Koike H."/>
            <person name="Aerts A."/>
            <person name="LaButti K."/>
            <person name="Grigoriev I.V."/>
            <person name="Baker S.E."/>
        </authorList>
    </citation>
    <scope>NUCLEOTIDE SEQUENCE [LARGE SCALE GENOMIC DNA]</scope>
    <source>
        <strain evidence="15">ATCC 56765 / BCRC 32924 / NRRL 11460 / Rut C-30</strain>
    </source>
</reference>
<evidence type="ECO:0000256" key="13">
    <source>
        <dbReference type="RuleBase" id="RU000461"/>
    </source>
</evidence>
<dbReference type="EMBL" id="KI911162">
    <property type="protein sequence ID" value="ETR98506.1"/>
    <property type="molecule type" value="Genomic_DNA"/>
</dbReference>
<evidence type="ECO:0000256" key="5">
    <source>
        <dbReference type="ARBA" id="ARBA00022692"/>
    </source>
</evidence>
<dbReference type="Gene3D" id="1.10.630.10">
    <property type="entry name" value="Cytochrome P450"/>
    <property type="match status" value="1"/>
</dbReference>
<dbReference type="PROSITE" id="PS00086">
    <property type="entry name" value="CYTOCHROME_P450"/>
    <property type="match status" value="1"/>
</dbReference>
<sequence>MQLALAAGLAAAVVAFAYIFSLIRDRLRYRARSRELGCKPPVWMSGYDPSGIADVVYGVRASHKKVFPIYAQANFERVAKKYGRPVGTLRVRAPFFRDTLVTTDPQNIQTMLALKFKDFGLGVNRTENFEPLLGHGIFATNGKQWEYSRALLRPQFIRGQVSDLNLEEGHVKALMTVLNRHVGPNGWTDLVDLQPLFFRLTLDSATEFLFGESVNSQLEAGESGGEKDGSFANAFDRAQYTLSIGSRLGPNYWIVHLPEFHRMVKQVHEFVDYFVRKALHQGASEKPVNEDKYVFLNALAKETQDPEQLRSQLLNILLAGRDTTASTLGWFFFTMADPRYASVFRKLRAVILDEFGTYSSPKEITFEKMKGCQYLQWCLNECLRLYPAVPMNVRTAQVDTTLPTGGGVDGQSPIFVPKGQDVGYSVHLMHRRKDIWGPDAEIFKPERWLSRRPGWDYLPFNGGPRICIGQQFALTEVGYVVIRTMQRIDSIDGSQVGPVKHGLTLTNCPGEGVKVRLHFAE</sequence>
<dbReference type="OrthoDB" id="1470350at2759"/>
<keyword evidence="9 12" id="KW-0408">Iron</keyword>
<evidence type="ECO:0000256" key="4">
    <source>
        <dbReference type="ARBA" id="ARBA00022617"/>
    </source>
</evidence>
<keyword evidence="8 13" id="KW-0560">Oxidoreductase</keyword>
<dbReference type="PRINTS" id="PR00385">
    <property type="entry name" value="P450"/>
</dbReference>
<feature type="binding site" description="axial binding residue" evidence="12">
    <location>
        <position position="467"/>
    </location>
    <ligand>
        <name>heme</name>
        <dbReference type="ChEBI" id="CHEBI:30413"/>
    </ligand>
    <ligandPart>
        <name>Fe</name>
        <dbReference type="ChEBI" id="CHEBI:18248"/>
    </ligandPart>
</feature>
<protein>
    <submittedName>
        <fullName evidence="14">Cytochrome P450 52A12</fullName>
    </submittedName>
</protein>
<dbReference type="PANTHER" id="PTHR24287:SF1">
    <property type="entry name" value="P450, PUTATIVE (EUROFUNG)-RELATED"/>
    <property type="match status" value="1"/>
</dbReference>
<dbReference type="InterPro" id="IPR002402">
    <property type="entry name" value="Cyt_P450_E_grp-II"/>
</dbReference>
<comment type="subcellular location">
    <subcellularLocation>
        <location evidence="2">Membrane</location>
        <topology evidence="2">Single-pass membrane protein</topology>
    </subcellularLocation>
</comment>
<keyword evidence="4 12" id="KW-0349">Heme</keyword>
<evidence type="ECO:0000256" key="2">
    <source>
        <dbReference type="ARBA" id="ARBA00004167"/>
    </source>
</evidence>
<keyword evidence="7" id="KW-1133">Transmembrane helix</keyword>
<dbReference type="InterPro" id="IPR047146">
    <property type="entry name" value="Cyt_P450_E_CYP52_fungi"/>
</dbReference>
<comment type="similarity">
    <text evidence="3 13">Belongs to the cytochrome P450 family.</text>
</comment>
<evidence type="ECO:0000313" key="15">
    <source>
        <dbReference type="Proteomes" id="UP000024376"/>
    </source>
</evidence>
<dbReference type="PRINTS" id="PR01239">
    <property type="entry name" value="EP450IICYP52"/>
</dbReference>
<evidence type="ECO:0000256" key="10">
    <source>
        <dbReference type="ARBA" id="ARBA00023033"/>
    </source>
</evidence>
<evidence type="ECO:0000256" key="1">
    <source>
        <dbReference type="ARBA" id="ARBA00001971"/>
    </source>
</evidence>
<dbReference type="InterPro" id="IPR036396">
    <property type="entry name" value="Cyt_P450_sf"/>
</dbReference>
<keyword evidence="5" id="KW-0812">Transmembrane</keyword>
<organism evidence="14 15">
    <name type="scientific">Hypocrea jecorina (strain ATCC 56765 / BCRC 32924 / NRRL 11460 / Rut C-30)</name>
    <name type="common">Trichoderma reesei</name>
    <dbReference type="NCBI Taxonomy" id="1344414"/>
    <lineage>
        <taxon>Eukaryota</taxon>
        <taxon>Fungi</taxon>
        <taxon>Dikarya</taxon>
        <taxon>Ascomycota</taxon>
        <taxon>Pezizomycotina</taxon>
        <taxon>Sordariomycetes</taxon>
        <taxon>Hypocreomycetidae</taxon>
        <taxon>Hypocreales</taxon>
        <taxon>Hypocreaceae</taxon>
        <taxon>Trichoderma</taxon>
    </lineage>
</organism>
<dbReference type="Pfam" id="PF00067">
    <property type="entry name" value="p450"/>
    <property type="match status" value="1"/>
</dbReference>
<dbReference type="CDD" id="cd11063">
    <property type="entry name" value="CYP52"/>
    <property type="match status" value="1"/>
</dbReference>
<evidence type="ECO:0000256" key="7">
    <source>
        <dbReference type="ARBA" id="ARBA00022989"/>
    </source>
</evidence>
<evidence type="ECO:0000313" key="14">
    <source>
        <dbReference type="EMBL" id="ETR98506.1"/>
    </source>
</evidence>
<dbReference type="GO" id="GO:0016712">
    <property type="term" value="F:oxidoreductase activity, acting on paired donors, with incorporation or reduction of molecular oxygen, reduced flavin or flavoprotein as one donor, and incorporation of one atom of oxygen"/>
    <property type="evidence" value="ECO:0007669"/>
    <property type="project" value="InterPro"/>
</dbReference>